<gene>
    <name evidence="8" type="ORF">Egran_04908</name>
</gene>
<dbReference type="PROSITE" id="PS50850">
    <property type="entry name" value="MFS"/>
    <property type="match status" value="1"/>
</dbReference>
<comment type="similarity">
    <text evidence="2">Belongs to the major facilitator superfamily. TCR/Tet family.</text>
</comment>
<keyword evidence="3 6" id="KW-0812">Transmembrane</keyword>
<evidence type="ECO:0000256" key="6">
    <source>
        <dbReference type="SAM" id="Phobius"/>
    </source>
</evidence>
<dbReference type="InterPro" id="IPR020846">
    <property type="entry name" value="MFS_dom"/>
</dbReference>
<organism evidence="8 9">
    <name type="scientific">Elaphomyces granulatus</name>
    <dbReference type="NCBI Taxonomy" id="519963"/>
    <lineage>
        <taxon>Eukaryota</taxon>
        <taxon>Fungi</taxon>
        <taxon>Dikarya</taxon>
        <taxon>Ascomycota</taxon>
        <taxon>Pezizomycotina</taxon>
        <taxon>Eurotiomycetes</taxon>
        <taxon>Eurotiomycetidae</taxon>
        <taxon>Eurotiales</taxon>
        <taxon>Elaphomycetaceae</taxon>
        <taxon>Elaphomyces</taxon>
    </lineage>
</organism>
<evidence type="ECO:0000256" key="4">
    <source>
        <dbReference type="ARBA" id="ARBA00022989"/>
    </source>
</evidence>
<proteinExistence type="inferred from homology"/>
<reference evidence="8 9" key="1">
    <citation type="journal article" date="2015" name="Environ. Microbiol.">
        <title>Metagenome sequence of Elaphomyces granulatus from sporocarp tissue reveals Ascomycota ectomycorrhizal fingerprints of genome expansion and a Proteobacteria-rich microbiome.</title>
        <authorList>
            <person name="Quandt C.A."/>
            <person name="Kohler A."/>
            <person name="Hesse C.N."/>
            <person name="Sharpton T.J."/>
            <person name="Martin F."/>
            <person name="Spatafora J.W."/>
        </authorList>
    </citation>
    <scope>NUCLEOTIDE SEQUENCE [LARGE SCALE GENOMIC DNA]</scope>
    <source>
        <strain evidence="8 9">OSC145934</strain>
    </source>
</reference>
<dbReference type="OrthoDB" id="10021397at2759"/>
<feature type="transmembrane region" description="Helical" evidence="6">
    <location>
        <begin position="104"/>
        <end position="124"/>
    </location>
</feature>
<evidence type="ECO:0000256" key="2">
    <source>
        <dbReference type="ARBA" id="ARBA00007520"/>
    </source>
</evidence>
<dbReference type="SUPFAM" id="SSF103473">
    <property type="entry name" value="MFS general substrate transporter"/>
    <property type="match status" value="1"/>
</dbReference>
<dbReference type="EMBL" id="NPHW01004926">
    <property type="protein sequence ID" value="OXV07326.1"/>
    <property type="molecule type" value="Genomic_DNA"/>
</dbReference>
<feature type="domain" description="Major facilitator superfamily (MFS) profile" evidence="7">
    <location>
        <begin position="27"/>
        <end position="157"/>
    </location>
</feature>
<dbReference type="InterPro" id="IPR011701">
    <property type="entry name" value="MFS"/>
</dbReference>
<feature type="transmembrane region" description="Helical" evidence="6">
    <location>
        <begin position="61"/>
        <end position="83"/>
    </location>
</feature>
<comment type="subcellular location">
    <subcellularLocation>
        <location evidence="1">Membrane</location>
        <topology evidence="1">Multi-pass membrane protein</topology>
    </subcellularLocation>
</comment>
<keyword evidence="5 6" id="KW-0472">Membrane</keyword>
<dbReference type="AlphaFoldDB" id="A0A232LT70"/>
<dbReference type="PANTHER" id="PTHR23501">
    <property type="entry name" value="MAJOR FACILITATOR SUPERFAMILY"/>
    <property type="match status" value="1"/>
</dbReference>
<feature type="transmembrane region" description="Helical" evidence="6">
    <location>
        <begin position="26"/>
        <end position="49"/>
    </location>
</feature>
<dbReference type="InterPro" id="IPR036259">
    <property type="entry name" value="MFS_trans_sf"/>
</dbReference>
<evidence type="ECO:0000256" key="5">
    <source>
        <dbReference type="ARBA" id="ARBA00023136"/>
    </source>
</evidence>
<dbReference type="Gene3D" id="1.20.1720.10">
    <property type="entry name" value="Multidrug resistance protein D"/>
    <property type="match status" value="2"/>
</dbReference>
<keyword evidence="9" id="KW-1185">Reference proteome</keyword>
<dbReference type="GO" id="GO:0022857">
    <property type="term" value="F:transmembrane transporter activity"/>
    <property type="evidence" value="ECO:0007669"/>
    <property type="project" value="InterPro"/>
</dbReference>
<dbReference type="Proteomes" id="UP000243515">
    <property type="component" value="Unassembled WGS sequence"/>
</dbReference>
<feature type="transmembrane region" description="Helical" evidence="6">
    <location>
        <begin position="136"/>
        <end position="153"/>
    </location>
</feature>
<dbReference type="Pfam" id="PF07690">
    <property type="entry name" value="MFS_1"/>
    <property type="match status" value="1"/>
</dbReference>
<evidence type="ECO:0000259" key="7">
    <source>
        <dbReference type="PROSITE" id="PS50850"/>
    </source>
</evidence>
<evidence type="ECO:0000313" key="8">
    <source>
        <dbReference type="EMBL" id="OXV07326.1"/>
    </source>
</evidence>
<name>A0A232LT70_9EURO</name>
<dbReference type="GO" id="GO:0005886">
    <property type="term" value="C:plasma membrane"/>
    <property type="evidence" value="ECO:0007669"/>
    <property type="project" value="TreeGrafter"/>
</dbReference>
<evidence type="ECO:0000256" key="1">
    <source>
        <dbReference type="ARBA" id="ARBA00004141"/>
    </source>
</evidence>
<comment type="caution">
    <text evidence="8">The sequence shown here is derived from an EMBL/GenBank/DDBJ whole genome shotgun (WGS) entry which is preliminary data.</text>
</comment>
<evidence type="ECO:0000313" key="9">
    <source>
        <dbReference type="Proteomes" id="UP000243515"/>
    </source>
</evidence>
<accession>A0A232LT70</accession>
<keyword evidence="4 6" id="KW-1133">Transmembrane helix</keyword>
<evidence type="ECO:0000256" key="3">
    <source>
        <dbReference type="ARBA" id="ARBA00022692"/>
    </source>
</evidence>
<dbReference type="PANTHER" id="PTHR23501:SF102">
    <property type="entry name" value="DRUG TRANSPORTER, PUTATIVE (AFU_ORTHOLOGUE AFUA_3G08530)-RELATED"/>
    <property type="match status" value="1"/>
</dbReference>
<protein>
    <recommendedName>
        <fullName evidence="7">Major facilitator superfamily (MFS) profile domain-containing protein</fullName>
    </recommendedName>
</protein>
<sequence length="157" mass="15977">MSATGSEASRSIEQPGSHIRGGKASAVVAALTLAILLAALDGTIVATALPSIVEELGSADGYAWVGSSYLLAVTAALPIWGNLSDVWGRKFTILLSNAGRSIQGVGASGLILLVNIIISDIFPIKERAKYMGITNASWALAAAIGPLIGGAFAQKVT</sequence>